<dbReference type="GeneID" id="18240713"/>
<dbReference type="OrthoDB" id="10521988at2759"/>
<proteinExistence type="predicted"/>
<gene>
    <name evidence="2" type="ORF">BATDEDRAFT_35272</name>
</gene>
<dbReference type="EMBL" id="GL882885">
    <property type="protein sequence ID" value="EGF79957.1"/>
    <property type="molecule type" value="Genomic_DNA"/>
</dbReference>
<sequence length="633" mass="68842">MLSGRVCLHPQSRSCNSNSSLIGSTISSQATHSQSSEIHLSSSTPISISMETTVCSNAHHTSLPAHPLLTAQSSDTASVPLVVNEHAATSSGWNEQESLAQRLRAKKAARRYRNDLNQGNAGCNSFGSNLSNLSRPYLPNVLQSLRAMDTMYNGHFRKWVCDEANLANSAPILARIANEGHSIPRIVNALRWLTTHWPIRSTALLLRHITAAWAKDCCCSEPQCPAWVSPTEFSPPTPSHVHLSTATSVSIPTTTASQPATGLSNSAATHTSAPNLNTRSVDSTNLNSTCQTAPTPAIRPAPSLDSSATLLHLHHTTNEPVAAQTSRYSSSYRLCFHNNTYQQQPPHIWPSLVTPLAQRRPVKQPQHSFRSASTRKTTKAAILVQELTVVWEPHAVADLVACLLDEWPCLSQRRLFLTTLTNSWDFGRLSYFLISLGDRTKLEHKTKILLLRDSAEKDRWLGSSSSSFSHPPPSTSPSTRPFKRPFTPPSVSTEILVRSLCPESIRSATSSRTNSNPLRGQSLLVLAQSSTANSSFGRETGLGADSLGSLHSPAEGSSTLSDGDCPGRVSTAVHQEHLTNCGTRPNMYHGCRDTTGSSPSTHGLHLPDIDLKTLDATPMDRNDEMDVDQPYLY</sequence>
<organism evidence="2 3">
    <name type="scientific">Batrachochytrium dendrobatidis (strain JAM81 / FGSC 10211)</name>
    <name type="common">Frog chytrid fungus</name>
    <dbReference type="NCBI Taxonomy" id="684364"/>
    <lineage>
        <taxon>Eukaryota</taxon>
        <taxon>Fungi</taxon>
        <taxon>Fungi incertae sedis</taxon>
        <taxon>Chytridiomycota</taxon>
        <taxon>Chytridiomycota incertae sedis</taxon>
        <taxon>Chytridiomycetes</taxon>
        <taxon>Rhizophydiales</taxon>
        <taxon>Rhizophydiales incertae sedis</taxon>
        <taxon>Batrachochytrium</taxon>
    </lineage>
</organism>
<feature type="compositionally biased region" description="Polar residues" evidence="1">
    <location>
        <begin position="253"/>
        <end position="294"/>
    </location>
</feature>
<dbReference type="InParanoid" id="F4P495"/>
<accession>F4P495</accession>
<feature type="region of interest" description="Disordered" evidence="1">
    <location>
        <begin position="534"/>
        <end position="566"/>
    </location>
</feature>
<dbReference type="HOGENOM" id="CLU_432099_0_0_1"/>
<evidence type="ECO:0000256" key="1">
    <source>
        <dbReference type="SAM" id="MobiDB-lite"/>
    </source>
</evidence>
<dbReference type="STRING" id="684364.F4P495"/>
<dbReference type="Proteomes" id="UP000007241">
    <property type="component" value="Unassembled WGS sequence"/>
</dbReference>
<dbReference type="AlphaFoldDB" id="F4P495"/>
<dbReference type="RefSeq" id="XP_006679561.1">
    <property type="nucleotide sequence ID" value="XM_006679498.1"/>
</dbReference>
<evidence type="ECO:0000313" key="2">
    <source>
        <dbReference type="EMBL" id="EGF79957.1"/>
    </source>
</evidence>
<protein>
    <submittedName>
        <fullName evidence="2">Uncharacterized protein</fullName>
    </submittedName>
</protein>
<reference evidence="2 3" key="1">
    <citation type="submission" date="2009-12" db="EMBL/GenBank/DDBJ databases">
        <title>The draft genome of Batrachochytrium dendrobatidis.</title>
        <authorList>
            <consortium name="US DOE Joint Genome Institute (JGI-PGF)"/>
            <person name="Kuo A."/>
            <person name="Salamov A."/>
            <person name="Schmutz J."/>
            <person name="Lucas S."/>
            <person name="Pitluck S."/>
            <person name="Rosenblum E."/>
            <person name="Stajich J."/>
            <person name="Eisen M."/>
            <person name="Grigoriev I.V."/>
        </authorList>
    </citation>
    <scope>NUCLEOTIDE SEQUENCE [LARGE SCALE GENOMIC DNA]</scope>
    <source>
        <strain evidence="3">JAM81 / FGSC 10211</strain>
    </source>
</reference>
<evidence type="ECO:0000313" key="3">
    <source>
        <dbReference type="Proteomes" id="UP000007241"/>
    </source>
</evidence>
<feature type="region of interest" description="Disordered" evidence="1">
    <location>
        <begin position="462"/>
        <end position="487"/>
    </location>
</feature>
<feature type="region of interest" description="Disordered" evidence="1">
    <location>
        <begin position="253"/>
        <end position="303"/>
    </location>
</feature>
<keyword evidence="3" id="KW-1185">Reference proteome</keyword>
<name>F4P495_BATDJ</name>